<accession>A0ABN3DCI2</accession>
<proteinExistence type="predicted"/>
<reference evidence="2 3" key="1">
    <citation type="journal article" date="2019" name="Int. J. Syst. Evol. Microbiol.">
        <title>The Global Catalogue of Microorganisms (GCM) 10K type strain sequencing project: providing services to taxonomists for standard genome sequencing and annotation.</title>
        <authorList>
            <consortium name="The Broad Institute Genomics Platform"/>
            <consortium name="The Broad Institute Genome Sequencing Center for Infectious Disease"/>
            <person name="Wu L."/>
            <person name="Ma J."/>
        </authorList>
    </citation>
    <scope>NUCLEOTIDE SEQUENCE [LARGE SCALE GENOMIC DNA]</scope>
    <source>
        <strain evidence="2 3">JCM 7356</strain>
    </source>
</reference>
<feature type="region of interest" description="Disordered" evidence="1">
    <location>
        <begin position="46"/>
        <end position="70"/>
    </location>
</feature>
<organism evidence="2 3">
    <name type="scientific">Kitasatospora cystarginea</name>
    <dbReference type="NCBI Taxonomy" id="58350"/>
    <lineage>
        <taxon>Bacteria</taxon>
        <taxon>Bacillati</taxon>
        <taxon>Actinomycetota</taxon>
        <taxon>Actinomycetes</taxon>
        <taxon>Kitasatosporales</taxon>
        <taxon>Streptomycetaceae</taxon>
        <taxon>Kitasatospora</taxon>
    </lineage>
</organism>
<dbReference type="Proteomes" id="UP001500305">
    <property type="component" value="Unassembled WGS sequence"/>
</dbReference>
<dbReference type="RefSeq" id="WP_344634344.1">
    <property type="nucleotide sequence ID" value="NZ_BAAATR010000001.1"/>
</dbReference>
<name>A0ABN3DCI2_9ACTN</name>
<evidence type="ECO:0000256" key="1">
    <source>
        <dbReference type="SAM" id="MobiDB-lite"/>
    </source>
</evidence>
<evidence type="ECO:0000313" key="3">
    <source>
        <dbReference type="Proteomes" id="UP001500305"/>
    </source>
</evidence>
<evidence type="ECO:0000313" key="2">
    <source>
        <dbReference type="EMBL" id="GAA2227389.1"/>
    </source>
</evidence>
<dbReference type="EMBL" id="BAAATR010000001">
    <property type="protein sequence ID" value="GAA2227389.1"/>
    <property type="molecule type" value="Genomic_DNA"/>
</dbReference>
<gene>
    <name evidence="2" type="ORF">GCM10010430_03520</name>
</gene>
<keyword evidence="3" id="KW-1185">Reference proteome</keyword>
<comment type="caution">
    <text evidence="2">The sequence shown here is derived from an EMBL/GenBank/DDBJ whole genome shotgun (WGS) entry which is preliminary data.</text>
</comment>
<protein>
    <submittedName>
        <fullName evidence="2">Uncharacterized protein</fullName>
    </submittedName>
</protein>
<sequence length="70" mass="7942">MHEEIIARAEFLLTELRLSPGEAQTQLRYWFPELELEERARYIRTAARRATPPGGGEPREQPCSAVDSSG</sequence>